<proteinExistence type="predicted"/>
<dbReference type="EMBL" id="JAGKQQ010000001">
    <property type="protein sequence ID" value="MBP3957791.1"/>
    <property type="molecule type" value="Genomic_DNA"/>
</dbReference>
<reference evidence="1 2" key="1">
    <citation type="submission" date="2021-04" db="EMBL/GenBank/DDBJ databases">
        <authorList>
            <person name="Ivanova A."/>
        </authorList>
    </citation>
    <scope>NUCLEOTIDE SEQUENCE [LARGE SCALE GENOMIC DNA]</scope>
    <source>
        <strain evidence="1 2">G18</strain>
    </source>
</reference>
<evidence type="ECO:0000313" key="1">
    <source>
        <dbReference type="EMBL" id="MBP3957791.1"/>
    </source>
</evidence>
<comment type="caution">
    <text evidence="1">The sequence shown here is derived from an EMBL/GenBank/DDBJ whole genome shotgun (WGS) entry which is preliminary data.</text>
</comment>
<evidence type="ECO:0008006" key="3">
    <source>
        <dbReference type="Google" id="ProtNLM"/>
    </source>
</evidence>
<protein>
    <recommendedName>
        <fullName evidence="3">IS66 family transposase</fullName>
    </recommendedName>
</protein>
<accession>A0ABS5BVS4</accession>
<sequence length="62" mass="6998">MTDPVTLIRDLDADTIRDRLEAIEHERRALLVLLRAALRAKRCMPTMSMPPTKPTGGKVVRT</sequence>
<gene>
    <name evidence="1" type="ORF">J8F10_21270</name>
</gene>
<name>A0ABS5BVS4_9BACT</name>
<evidence type="ECO:0000313" key="2">
    <source>
        <dbReference type="Proteomes" id="UP000676565"/>
    </source>
</evidence>
<dbReference type="Proteomes" id="UP000676565">
    <property type="component" value="Unassembled WGS sequence"/>
</dbReference>
<dbReference type="RefSeq" id="WP_210657185.1">
    <property type="nucleotide sequence ID" value="NZ_JAGKQQ010000001.1"/>
</dbReference>
<keyword evidence="2" id="KW-1185">Reference proteome</keyword>
<organism evidence="1 2">
    <name type="scientific">Gemmata palustris</name>
    <dbReference type="NCBI Taxonomy" id="2822762"/>
    <lineage>
        <taxon>Bacteria</taxon>
        <taxon>Pseudomonadati</taxon>
        <taxon>Planctomycetota</taxon>
        <taxon>Planctomycetia</taxon>
        <taxon>Gemmatales</taxon>
        <taxon>Gemmataceae</taxon>
        <taxon>Gemmata</taxon>
    </lineage>
</organism>